<evidence type="ECO:0000256" key="1">
    <source>
        <dbReference type="SAM" id="Phobius"/>
    </source>
</evidence>
<sequence length="117" mass="13173">MSYSAADQRHFRTYERPIAVRPGVRQGWRMALILVFLLGVGNFTLHRAVMDGGRGLFAELPPTLVRRARIASLLTEFVLLCGALYAARAGHEPWLWAYAGYSLFNLVAAWLLIARKI</sequence>
<dbReference type="RefSeq" id="WP_131451243.1">
    <property type="nucleotide sequence ID" value="NZ_BMJK01000001.1"/>
</dbReference>
<dbReference type="Proteomes" id="UP000460626">
    <property type="component" value="Unassembled WGS sequence"/>
</dbReference>
<protein>
    <submittedName>
        <fullName evidence="2">Uncharacterized protein</fullName>
    </submittedName>
</protein>
<name>A0A845A257_9SPHN</name>
<evidence type="ECO:0000313" key="2">
    <source>
        <dbReference type="EMBL" id="MXO94621.1"/>
    </source>
</evidence>
<organism evidence="2 3">
    <name type="scientific">Aurantiacibacter arachoides</name>
    <dbReference type="NCBI Taxonomy" id="1850444"/>
    <lineage>
        <taxon>Bacteria</taxon>
        <taxon>Pseudomonadati</taxon>
        <taxon>Pseudomonadota</taxon>
        <taxon>Alphaproteobacteria</taxon>
        <taxon>Sphingomonadales</taxon>
        <taxon>Erythrobacteraceae</taxon>
        <taxon>Aurantiacibacter</taxon>
    </lineage>
</organism>
<feature type="transmembrane region" description="Helical" evidence="1">
    <location>
        <begin position="94"/>
        <end position="113"/>
    </location>
</feature>
<keyword evidence="1" id="KW-0812">Transmembrane</keyword>
<dbReference type="EMBL" id="WTYH01000001">
    <property type="protein sequence ID" value="MXO94621.1"/>
    <property type="molecule type" value="Genomic_DNA"/>
</dbReference>
<feature type="transmembrane region" description="Helical" evidence="1">
    <location>
        <begin position="70"/>
        <end position="88"/>
    </location>
</feature>
<keyword evidence="3" id="KW-1185">Reference proteome</keyword>
<reference evidence="2 3" key="1">
    <citation type="submission" date="2019-12" db="EMBL/GenBank/DDBJ databases">
        <title>Genomic-based taxomic classification of the family Erythrobacteraceae.</title>
        <authorList>
            <person name="Xu L."/>
        </authorList>
    </citation>
    <scope>NUCLEOTIDE SEQUENCE [LARGE SCALE GENOMIC DNA]</scope>
    <source>
        <strain evidence="2 3">RC4-10-4</strain>
    </source>
</reference>
<proteinExistence type="predicted"/>
<keyword evidence="1" id="KW-1133">Transmembrane helix</keyword>
<evidence type="ECO:0000313" key="3">
    <source>
        <dbReference type="Proteomes" id="UP000460626"/>
    </source>
</evidence>
<comment type="caution">
    <text evidence="2">The sequence shown here is derived from an EMBL/GenBank/DDBJ whole genome shotgun (WGS) entry which is preliminary data.</text>
</comment>
<dbReference type="AlphaFoldDB" id="A0A845A257"/>
<accession>A0A845A257</accession>
<keyword evidence="1" id="KW-0472">Membrane</keyword>
<gene>
    <name evidence="2" type="ORF">GRI62_13535</name>
</gene>
<feature type="transmembrane region" description="Helical" evidence="1">
    <location>
        <begin position="30"/>
        <end position="49"/>
    </location>
</feature>